<dbReference type="InterPro" id="IPR001107">
    <property type="entry name" value="Band_7"/>
</dbReference>
<evidence type="ECO:0000256" key="1">
    <source>
        <dbReference type="ARBA" id="ARBA00004370"/>
    </source>
</evidence>
<dbReference type="PANTHER" id="PTHR13806:SF46">
    <property type="entry name" value="FLOTILLIN-1-RELATED"/>
    <property type="match status" value="1"/>
</dbReference>
<evidence type="ECO:0000313" key="8">
    <source>
        <dbReference type="Proteomes" id="UP000184465"/>
    </source>
</evidence>
<dbReference type="STRING" id="1121301.SAMN02745912_02999"/>
<organism evidence="7 8">
    <name type="scientific">Paramaledivibacter caminithermalis (strain DSM 15212 / CIP 107654 / DViRD3)</name>
    <name type="common">Clostridium caminithermale</name>
    <dbReference type="NCBI Taxonomy" id="1121301"/>
    <lineage>
        <taxon>Bacteria</taxon>
        <taxon>Bacillati</taxon>
        <taxon>Bacillota</taxon>
        <taxon>Clostridia</taxon>
        <taxon>Peptostreptococcales</taxon>
        <taxon>Caminicellaceae</taxon>
        <taxon>Paramaledivibacter</taxon>
    </lineage>
</organism>
<evidence type="ECO:0000256" key="4">
    <source>
        <dbReference type="SAM" id="Coils"/>
    </source>
</evidence>
<dbReference type="RefSeq" id="WP_207550829.1">
    <property type="nucleotide sequence ID" value="NZ_FRAG01000048.1"/>
</dbReference>
<sequence>MGITNFIIPGIIVAVIIILVIGILSMWRKVPQDKALVVTGLKKRVISGGGGLVIPLFERADMISLENMKLVVRTEGALTEQGVDIIVDGVTVIKVKSDEESIYSAVEQFNTGKEADTINFIKATAKDVLEGKLREIISKMTVEEIYKDREKFASEVQEVAALDLASMGLEIKAFTIREISDENGYLKSLGKKRIAEVKRDAEIAEANAKAERDIKTAEAEKHSKINTAIAYKEGEKARIEAETEIAEFNKNKELKVQAYRKEQETEKAKADLAYIIEENRVKQEVTETEMAVELLKKDKETEVAEKEAIRKEKELEASVKKQAEAQKYKQIQEAEARSRATTLEAEAYKFKVIQESEAKSQMIKLEGQAKAEAIRLEGNAEAEVIKQKGKAEAEAMLEKAEAFKQYNEAAIIQMLVEKLPEIAKSMAEPLSKTEKIVIVDNGGEGKSSGASKVSGYVTNMISQVPETVEAITGINILDLIKKNPNGEIAKLIENSANKEEVSKDEIANKEIIKAQDAIE</sequence>
<feature type="transmembrane region" description="Helical" evidence="5">
    <location>
        <begin position="6"/>
        <end position="27"/>
    </location>
</feature>
<dbReference type="CDD" id="cd03399">
    <property type="entry name" value="SPFH_flotillin"/>
    <property type="match status" value="1"/>
</dbReference>
<dbReference type="GO" id="GO:0002020">
    <property type="term" value="F:protease binding"/>
    <property type="evidence" value="ECO:0007669"/>
    <property type="project" value="TreeGrafter"/>
</dbReference>
<evidence type="ECO:0000313" key="7">
    <source>
        <dbReference type="EMBL" id="SHK33042.1"/>
    </source>
</evidence>
<comment type="similarity">
    <text evidence="2">Belongs to the band 7/mec-2 family. Flotillin subfamily.</text>
</comment>
<proteinExistence type="inferred from homology"/>
<keyword evidence="4" id="KW-0175">Coiled coil</keyword>
<dbReference type="Proteomes" id="UP000184465">
    <property type="component" value="Unassembled WGS sequence"/>
</dbReference>
<dbReference type="InterPro" id="IPR031905">
    <property type="entry name" value="Flotillin_C"/>
</dbReference>
<keyword evidence="8" id="KW-1185">Reference proteome</keyword>
<dbReference type="Pfam" id="PF01145">
    <property type="entry name" value="Band_7"/>
    <property type="match status" value="1"/>
</dbReference>
<keyword evidence="5" id="KW-1133">Transmembrane helix</keyword>
<dbReference type="InterPro" id="IPR036013">
    <property type="entry name" value="Band_7/SPFH_dom_sf"/>
</dbReference>
<dbReference type="SMART" id="SM00244">
    <property type="entry name" value="PHB"/>
    <property type="match status" value="1"/>
</dbReference>
<dbReference type="GO" id="GO:0072659">
    <property type="term" value="P:protein localization to plasma membrane"/>
    <property type="evidence" value="ECO:0007669"/>
    <property type="project" value="TreeGrafter"/>
</dbReference>
<evidence type="ECO:0000256" key="2">
    <source>
        <dbReference type="ARBA" id="ARBA00007161"/>
    </source>
</evidence>
<name>A0A1M6RKR7_PARC5</name>
<dbReference type="GO" id="GO:0005886">
    <property type="term" value="C:plasma membrane"/>
    <property type="evidence" value="ECO:0007669"/>
    <property type="project" value="TreeGrafter"/>
</dbReference>
<evidence type="ECO:0000256" key="3">
    <source>
        <dbReference type="ARBA" id="ARBA00023136"/>
    </source>
</evidence>
<dbReference type="PANTHER" id="PTHR13806">
    <property type="entry name" value="FLOTILLIN-RELATED"/>
    <property type="match status" value="1"/>
</dbReference>
<feature type="coiled-coil region" evidence="4">
    <location>
        <begin position="194"/>
        <end position="316"/>
    </location>
</feature>
<gene>
    <name evidence="7" type="ORF">SAMN02745912_02999</name>
</gene>
<evidence type="ECO:0000256" key="5">
    <source>
        <dbReference type="SAM" id="Phobius"/>
    </source>
</evidence>
<dbReference type="SUPFAM" id="SSF117892">
    <property type="entry name" value="Band 7/SPFH domain"/>
    <property type="match status" value="1"/>
</dbReference>
<dbReference type="InterPro" id="IPR027705">
    <property type="entry name" value="Flotillin_fam"/>
</dbReference>
<evidence type="ECO:0000259" key="6">
    <source>
        <dbReference type="SMART" id="SM00244"/>
    </source>
</evidence>
<feature type="domain" description="Band 7" evidence="6">
    <location>
        <begin position="25"/>
        <end position="193"/>
    </location>
</feature>
<dbReference type="Gene3D" id="3.30.479.30">
    <property type="entry name" value="Band 7 domain"/>
    <property type="match status" value="1"/>
</dbReference>
<reference evidence="7 8" key="1">
    <citation type="submission" date="2016-11" db="EMBL/GenBank/DDBJ databases">
        <authorList>
            <person name="Jaros S."/>
            <person name="Januszkiewicz K."/>
            <person name="Wedrychowicz H."/>
        </authorList>
    </citation>
    <scope>NUCLEOTIDE SEQUENCE [LARGE SCALE GENOMIC DNA]</scope>
    <source>
        <strain evidence="7 8">DSM 15212</strain>
    </source>
</reference>
<keyword evidence="5" id="KW-0812">Transmembrane</keyword>
<protein>
    <submittedName>
        <fullName evidence="7">Flotillin</fullName>
    </submittedName>
</protein>
<dbReference type="Pfam" id="PF15975">
    <property type="entry name" value="Flot"/>
    <property type="match status" value="1"/>
</dbReference>
<dbReference type="AlphaFoldDB" id="A0A1M6RKR7"/>
<keyword evidence="3 5" id="KW-0472">Membrane</keyword>
<accession>A0A1M6RKR7</accession>
<dbReference type="EMBL" id="FRAG01000048">
    <property type="protein sequence ID" value="SHK33042.1"/>
    <property type="molecule type" value="Genomic_DNA"/>
</dbReference>
<comment type="subcellular location">
    <subcellularLocation>
        <location evidence="1">Membrane</location>
    </subcellularLocation>
</comment>